<evidence type="ECO:0000313" key="1">
    <source>
        <dbReference type="EMBL" id="TLM88808.1"/>
    </source>
</evidence>
<proteinExistence type="predicted"/>
<gene>
    <name evidence="1" type="ORF">FDY95_23525</name>
</gene>
<accession>A0A5R8WIV8</accession>
<dbReference type="RefSeq" id="WP_138081736.1">
    <property type="nucleotide sequence ID" value="NZ_VAJM01000016.1"/>
</dbReference>
<reference evidence="1 2" key="1">
    <citation type="submission" date="2019-05" db="EMBL/GenBank/DDBJ databases">
        <title>Hymenobacter edaphi sp. nov., isolated from abandoned arsenic-contaminated farmland soil.</title>
        <authorList>
            <person name="Nie L."/>
        </authorList>
    </citation>
    <scope>NUCLEOTIDE SEQUENCE [LARGE SCALE GENOMIC DNA]</scope>
    <source>
        <strain evidence="1 2">1-3-3-8</strain>
    </source>
</reference>
<comment type="caution">
    <text evidence="1">The sequence shown here is derived from an EMBL/GenBank/DDBJ whole genome shotgun (WGS) entry which is preliminary data.</text>
</comment>
<sequence length="65" mass="7590">MLSTAFHTVSRPSHLTALGRKVDACKKLAARERRKYDTRTYQGLAERRLDQARQDLRLAKRSIYN</sequence>
<name>A0A5R8WIV8_9BACT</name>
<dbReference type="AlphaFoldDB" id="A0A5R8WIV8"/>
<organism evidence="1 2">
    <name type="scientific">Hymenobacter jeollabukensis</name>
    <dbReference type="NCBI Taxonomy" id="2025313"/>
    <lineage>
        <taxon>Bacteria</taxon>
        <taxon>Pseudomonadati</taxon>
        <taxon>Bacteroidota</taxon>
        <taxon>Cytophagia</taxon>
        <taxon>Cytophagales</taxon>
        <taxon>Hymenobacteraceae</taxon>
        <taxon>Hymenobacter</taxon>
    </lineage>
</organism>
<keyword evidence="2" id="KW-1185">Reference proteome</keyword>
<dbReference type="EMBL" id="VAJM01000016">
    <property type="protein sequence ID" value="TLM88808.1"/>
    <property type="molecule type" value="Genomic_DNA"/>
</dbReference>
<dbReference type="Proteomes" id="UP000305517">
    <property type="component" value="Unassembled WGS sequence"/>
</dbReference>
<evidence type="ECO:0000313" key="2">
    <source>
        <dbReference type="Proteomes" id="UP000305517"/>
    </source>
</evidence>
<protein>
    <submittedName>
        <fullName evidence="1">Uncharacterized protein</fullName>
    </submittedName>
</protein>